<keyword evidence="3" id="KW-1185">Reference proteome</keyword>
<evidence type="ECO:0000259" key="1">
    <source>
        <dbReference type="Pfam" id="PF11575"/>
    </source>
</evidence>
<protein>
    <submittedName>
        <fullName evidence="2">(2Fe-2S)-binding protein</fullName>
    </submittedName>
</protein>
<comment type="caution">
    <text evidence="2">The sequence shown here is derived from an EMBL/GenBank/DDBJ whole genome shotgun (WGS) entry which is preliminary data.</text>
</comment>
<feature type="domain" description="Ferric siderophore reductase C-terminal" evidence="1">
    <location>
        <begin position="211"/>
        <end position="231"/>
    </location>
</feature>
<dbReference type="Proteomes" id="UP001385809">
    <property type="component" value="Unassembled WGS sequence"/>
</dbReference>
<evidence type="ECO:0000313" key="3">
    <source>
        <dbReference type="Proteomes" id="UP001385809"/>
    </source>
</evidence>
<reference evidence="2 3" key="1">
    <citation type="submission" date="2024-03" db="EMBL/GenBank/DDBJ databases">
        <title>Actinomycetospora sp. OC33-EN08, a novel actinomycete isolated from wild orchid (Aerides multiflora).</title>
        <authorList>
            <person name="Suriyachadkun C."/>
        </authorList>
    </citation>
    <scope>NUCLEOTIDE SEQUENCE [LARGE SCALE GENOMIC DNA]</scope>
    <source>
        <strain evidence="2 3">OC33-EN08</strain>
    </source>
</reference>
<evidence type="ECO:0000313" key="2">
    <source>
        <dbReference type="EMBL" id="MEJ2869223.1"/>
    </source>
</evidence>
<dbReference type="RefSeq" id="WP_337695803.1">
    <property type="nucleotide sequence ID" value="NZ_JBBEGN010000007.1"/>
</dbReference>
<sequence length="234" mass="24009">MAATTTAGAALADVDTLGGFFVLATGPAEGADPSWRPLPEFTGEVLDARIDQIAGQLNASRRVAGSLLGLSVSARITGLVLGAAALHGVVPRLHDRLHWRPWSGGPAPLWLETPESLEHDDLAASATAEIDRTLRPVLDAIRTQASVSDQVLRGNVASSVGGALRMILADRPAGAARATAVARAVVATPPLAGLGEFRPEPAHPTGIGFARRTCCLFYQVPGGGTCGDCVLASG</sequence>
<organism evidence="2 3">
    <name type="scientific">Actinomycetospora aurantiaca</name>
    <dbReference type="NCBI Taxonomy" id="3129233"/>
    <lineage>
        <taxon>Bacteria</taxon>
        <taxon>Bacillati</taxon>
        <taxon>Actinomycetota</taxon>
        <taxon>Actinomycetes</taxon>
        <taxon>Pseudonocardiales</taxon>
        <taxon>Pseudonocardiaceae</taxon>
        <taxon>Actinomycetospora</taxon>
    </lineage>
</organism>
<dbReference type="Pfam" id="PF11575">
    <property type="entry name" value="FhuF_C"/>
    <property type="match status" value="1"/>
</dbReference>
<name>A0ABU8MPH3_9PSEU</name>
<gene>
    <name evidence="2" type="ORF">WCD74_15720</name>
</gene>
<proteinExistence type="predicted"/>
<dbReference type="InterPro" id="IPR024726">
    <property type="entry name" value="FhuF_C"/>
</dbReference>
<accession>A0ABU8MPH3</accession>
<dbReference type="EMBL" id="JBBEGN010000007">
    <property type="protein sequence ID" value="MEJ2869223.1"/>
    <property type="molecule type" value="Genomic_DNA"/>
</dbReference>